<evidence type="ECO:0000313" key="3">
    <source>
        <dbReference type="Proteomes" id="UP001054837"/>
    </source>
</evidence>
<gene>
    <name evidence="2" type="ORF">CDAR_418791</name>
</gene>
<dbReference type="Proteomes" id="UP001054837">
    <property type="component" value="Unassembled WGS sequence"/>
</dbReference>
<comment type="caution">
    <text evidence="2">The sequence shown here is derived from an EMBL/GenBank/DDBJ whole genome shotgun (WGS) entry which is preliminary data.</text>
</comment>
<keyword evidence="1" id="KW-0472">Membrane</keyword>
<keyword evidence="1" id="KW-1133">Transmembrane helix</keyword>
<evidence type="ECO:0000313" key="2">
    <source>
        <dbReference type="EMBL" id="GIX76352.1"/>
    </source>
</evidence>
<organism evidence="2 3">
    <name type="scientific">Caerostris darwini</name>
    <dbReference type="NCBI Taxonomy" id="1538125"/>
    <lineage>
        <taxon>Eukaryota</taxon>
        <taxon>Metazoa</taxon>
        <taxon>Ecdysozoa</taxon>
        <taxon>Arthropoda</taxon>
        <taxon>Chelicerata</taxon>
        <taxon>Arachnida</taxon>
        <taxon>Araneae</taxon>
        <taxon>Araneomorphae</taxon>
        <taxon>Entelegynae</taxon>
        <taxon>Araneoidea</taxon>
        <taxon>Araneidae</taxon>
        <taxon>Caerostris</taxon>
    </lineage>
</organism>
<evidence type="ECO:0000256" key="1">
    <source>
        <dbReference type="SAM" id="Phobius"/>
    </source>
</evidence>
<name>A0AAV4MV57_9ARAC</name>
<dbReference type="AlphaFoldDB" id="A0AAV4MV57"/>
<sequence length="100" mass="11306">MAICFIAHIRGCLFGGRGAVMGDSFITGEKNSLYPPVTGCVANYQMLAGGWRNGLTGRRPANRLYRRTRYRFLLRGYIYMNVFLVSFSVAVMMMDFCELS</sequence>
<proteinExistence type="predicted"/>
<dbReference type="EMBL" id="BPLQ01000920">
    <property type="protein sequence ID" value="GIX76352.1"/>
    <property type="molecule type" value="Genomic_DNA"/>
</dbReference>
<keyword evidence="3" id="KW-1185">Reference proteome</keyword>
<accession>A0AAV4MV57</accession>
<protein>
    <submittedName>
        <fullName evidence="2">Uncharacterized protein</fullName>
    </submittedName>
</protein>
<feature type="transmembrane region" description="Helical" evidence="1">
    <location>
        <begin position="72"/>
        <end position="94"/>
    </location>
</feature>
<keyword evidence="1" id="KW-0812">Transmembrane</keyword>
<reference evidence="2 3" key="1">
    <citation type="submission" date="2021-06" db="EMBL/GenBank/DDBJ databases">
        <title>Caerostris darwini draft genome.</title>
        <authorList>
            <person name="Kono N."/>
            <person name="Arakawa K."/>
        </authorList>
    </citation>
    <scope>NUCLEOTIDE SEQUENCE [LARGE SCALE GENOMIC DNA]</scope>
</reference>